<dbReference type="OrthoDB" id="1908899at2"/>
<evidence type="ECO:0000313" key="2">
    <source>
        <dbReference type="Proteomes" id="UP000094652"/>
    </source>
</evidence>
<dbReference type="RefSeq" id="WP_069680062.1">
    <property type="nucleotide sequence ID" value="NZ_CP017253.2"/>
</dbReference>
<sequence>MKKSILIVKKNSFIYKQKEYLFEQFEEVEKLMSKNREFIIVEEELYSKHFTENIKKSHIYAYIEYKLSKEFHKNNDILYHYQYDRKKSLISIYSIKGGNRLEALSKGSNNIEVIPIQFLIKEIITEILEKNKSDFSCIVYFYGFYYYLELEDNNFHRTFVENDLDILINRINSFGRVDNGKENIFYIDRNIKNKEIITLNDVNKKIKLININCEDLLYEKIYKKQELYTKKVL</sequence>
<dbReference type="STRING" id="394958.BGI42_09370"/>
<dbReference type="EMBL" id="CP017253">
    <property type="protein sequence ID" value="AOR23922.1"/>
    <property type="molecule type" value="Genomic_DNA"/>
</dbReference>
<proteinExistence type="predicted"/>
<name>A0A1D7XKR3_9CLOT</name>
<evidence type="ECO:0000313" key="1">
    <source>
        <dbReference type="EMBL" id="AOR23922.1"/>
    </source>
</evidence>
<dbReference type="AlphaFoldDB" id="A0A1D7XKR3"/>
<gene>
    <name evidence="1" type="ORF">BGI42_09370</name>
</gene>
<accession>A0A1D7XKR3</accession>
<dbReference type="Proteomes" id="UP000094652">
    <property type="component" value="Chromosome"/>
</dbReference>
<dbReference type="KEGG" id="ctae:BGI42_09370"/>
<reference evidence="2" key="1">
    <citation type="submission" date="2016-09" db="EMBL/GenBank/DDBJ databases">
        <title>Genomics of Clostridium taeniosporum, an organism which forms endospores with ribbon-like appendages.</title>
        <authorList>
            <person name="Walker J.R."/>
        </authorList>
    </citation>
    <scope>NUCLEOTIDE SEQUENCE [LARGE SCALE GENOMIC DNA]</scope>
    <source>
        <strain evidence="2">1/k</strain>
    </source>
</reference>
<organism evidence="1 2">
    <name type="scientific">Clostridium taeniosporum</name>
    <dbReference type="NCBI Taxonomy" id="394958"/>
    <lineage>
        <taxon>Bacteria</taxon>
        <taxon>Bacillati</taxon>
        <taxon>Bacillota</taxon>
        <taxon>Clostridia</taxon>
        <taxon>Eubacteriales</taxon>
        <taxon>Clostridiaceae</taxon>
        <taxon>Clostridium</taxon>
    </lineage>
</organism>
<protein>
    <submittedName>
        <fullName evidence="1">Uncharacterized protein</fullName>
    </submittedName>
</protein>
<keyword evidence="2" id="KW-1185">Reference proteome</keyword>